<comment type="caution">
    <text evidence="1">The sequence shown here is derived from an EMBL/GenBank/DDBJ whole genome shotgun (WGS) entry which is preliminary data.</text>
</comment>
<evidence type="ECO:0000313" key="2">
    <source>
        <dbReference type="Proteomes" id="UP000729402"/>
    </source>
</evidence>
<organism evidence="1 2">
    <name type="scientific">Zizania palustris</name>
    <name type="common">Northern wild rice</name>
    <dbReference type="NCBI Taxonomy" id="103762"/>
    <lineage>
        <taxon>Eukaryota</taxon>
        <taxon>Viridiplantae</taxon>
        <taxon>Streptophyta</taxon>
        <taxon>Embryophyta</taxon>
        <taxon>Tracheophyta</taxon>
        <taxon>Spermatophyta</taxon>
        <taxon>Magnoliopsida</taxon>
        <taxon>Liliopsida</taxon>
        <taxon>Poales</taxon>
        <taxon>Poaceae</taxon>
        <taxon>BOP clade</taxon>
        <taxon>Oryzoideae</taxon>
        <taxon>Oryzeae</taxon>
        <taxon>Zizaniinae</taxon>
        <taxon>Zizania</taxon>
    </lineage>
</organism>
<proteinExistence type="predicted"/>
<reference evidence="1" key="2">
    <citation type="submission" date="2021-02" db="EMBL/GenBank/DDBJ databases">
        <authorList>
            <person name="Kimball J.A."/>
            <person name="Haas M.W."/>
            <person name="Macchietto M."/>
            <person name="Kono T."/>
            <person name="Duquette J."/>
            <person name="Shao M."/>
        </authorList>
    </citation>
    <scope>NUCLEOTIDE SEQUENCE</scope>
    <source>
        <tissue evidence="1">Fresh leaf tissue</tissue>
    </source>
</reference>
<keyword evidence="2" id="KW-1185">Reference proteome</keyword>
<gene>
    <name evidence="1" type="ORF">GUJ93_ZPchr0007g3513</name>
</gene>
<dbReference type="Proteomes" id="UP000729402">
    <property type="component" value="Unassembled WGS sequence"/>
</dbReference>
<dbReference type="AlphaFoldDB" id="A0A8J5T3Q7"/>
<sequence>MDVARHVLRSEGGVRGLFRLKIQVVALALRIYLIYLQSLLKLNLEQSKDTTVVFMMSWPCHLQEVYCFDEREHLGFRV</sequence>
<dbReference type="EMBL" id="JAAALK010000282">
    <property type="protein sequence ID" value="KAG8078959.1"/>
    <property type="molecule type" value="Genomic_DNA"/>
</dbReference>
<reference evidence="1" key="1">
    <citation type="journal article" date="2021" name="bioRxiv">
        <title>Whole Genome Assembly and Annotation of Northern Wild Rice, Zizania palustris L., Supports a Whole Genome Duplication in the Zizania Genus.</title>
        <authorList>
            <person name="Haas M."/>
            <person name="Kono T."/>
            <person name="Macchietto M."/>
            <person name="Millas R."/>
            <person name="McGilp L."/>
            <person name="Shao M."/>
            <person name="Duquette J."/>
            <person name="Hirsch C.N."/>
            <person name="Kimball J."/>
        </authorList>
    </citation>
    <scope>NUCLEOTIDE SEQUENCE</scope>
    <source>
        <tissue evidence="1">Fresh leaf tissue</tissue>
    </source>
</reference>
<protein>
    <submittedName>
        <fullName evidence="1">Uncharacterized protein</fullName>
    </submittedName>
</protein>
<accession>A0A8J5T3Q7</accession>
<name>A0A8J5T3Q7_ZIZPA</name>
<evidence type="ECO:0000313" key="1">
    <source>
        <dbReference type="EMBL" id="KAG8078959.1"/>
    </source>
</evidence>